<dbReference type="AlphaFoldDB" id="A0A2G8THB9"/>
<accession>A0A2G8THB9</accession>
<evidence type="ECO:0000313" key="2">
    <source>
        <dbReference type="Proteomes" id="UP000230390"/>
    </source>
</evidence>
<dbReference type="InterPro" id="IPR011006">
    <property type="entry name" value="CheY-like_superfamily"/>
</dbReference>
<sequence length="151" mass="15733">MHGRGIATAPLGDTAVPGAAAASVAEPTERAGPAVPHILHIDRDSGSAQNLAALLTPEARVTHVQTLAGARQLLRQQIFSAVVIDPDLPDGNAADLLPALSAVPLLVYSARQPAWRERSGVYLAKPWATPRQLWTTIAKLLGIATPTCAGD</sequence>
<evidence type="ECO:0000313" key="1">
    <source>
        <dbReference type="EMBL" id="PIL45424.1"/>
    </source>
</evidence>
<comment type="caution">
    <text evidence="1">The sequence shown here is derived from an EMBL/GenBank/DDBJ whole genome shotgun (WGS) entry which is preliminary data.</text>
</comment>
<organism evidence="1 2">
    <name type="scientific">Massilia eurypsychrophila</name>
    <dbReference type="NCBI Taxonomy" id="1485217"/>
    <lineage>
        <taxon>Bacteria</taxon>
        <taxon>Pseudomonadati</taxon>
        <taxon>Pseudomonadota</taxon>
        <taxon>Betaproteobacteria</taxon>
        <taxon>Burkholderiales</taxon>
        <taxon>Oxalobacteraceae</taxon>
        <taxon>Telluria group</taxon>
        <taxon>Massilia</taxon>
    </lineage>
</organism>
<reference evidence="1 2" key="1">
    <citation type="submission" date="2017-10" db="EMBL/GenBank/DDBJ databases">
        <title>Massilia psychrophilum sp. nov., a novel purple-pigmented bacterium isolated from Tianshan glacier, Xinjiang Municipality, China.</title>
        <authorList>
            <person name="Wang H."/>
        </authorList>
    </citation>
    <scope>NUCLEOTIDE SEQUENCE [LARGE SCALE GENOMIC DNA]</scope>
    <source>
        <strain evidence="1 2">JCM 30074</strain>
    </source>
</reference>
<dbReference type="EMBL" id="PDOC01000004">
    <property type="protein sequence ID" value="PIL45424.1"/>
    <property type="molecule type" value="Genomic_DNA"/>
</dbReference>
<dbReference type="Gene3D" id="3.40.50.2300">
    <property type="match status" value="1"/>
</dbReference>
<name>A0A2G8THB9_9BURK</name>
<keyword evidence="2" id="KW-1185">Reference proteome</keyword>
<protein>
    <submittedName>
        <fullName evidence="1">Response regulator</fullName>
    </submittedName>
</protein>
<dbReference type="SUPFAM" id="SSF52172">
    <property type="entry name" value="CheY-like"/>
    <property type="match status" value="1"/>
</dbReference>
<proteinExistence type="predicted"/>
<gene>
    <name evidence="1" type="ORF">CR105_09680</name>
</gene>
<dbReference type="Proteomes" id="UP000230390">
    <property type="component" value="Unassembled WGS sequence"/>
</dbReference>